<evidence type="ECO:0000313" key="2">
    <source>
        <dbReference type="EMBL" id="CAI8030272.1"/>
    </source>
</evidence>
<keyword evidence="3" id="KW-1185">Reference proteome</keyword>
<comment type="caution">
    <text evidence="2">The sequence shown here is derived from an EMBL/GenBank/DDBJ whole genome shotgun (WGS) entry which is preliminary data.</text>
</comment>
<dbReference type="EMBL" id="CASHTH010002466">
    <property type="protein sequence ID" value="CAI8030272.1"/>
    <property type="molecule type" value="Genomic_DNA"/>
</dbReference>
<evidence type="ECO:0000313" key="3">
    <source>
        <dbReference type="Proteomes" id="UP001174909"/>
    </source>
</evidence>
<dbReference type="Proteomes" id="UP001174909">
    <property type="component" value="Unassembled WGS sequence"/>
</dbReference>
<sequence length="73" mass="8037">MPDFRGSGFRVRGDTEQAVQKLSAAFARAWITRRCWASRQRQDLHMATSAGGTHEPTIVIAHNKTAGGQLAQE</sequence>
<protein>
    <submittedName>
        <fullName evidence="2">Uncharacterized protein</fullName>
    </submittedName>
</protein>
<organism evidence="2 3">
    <name type="scientific">Geodia barretti</name>
    <name type="common">Barrett's horny sponge</name>
    <dbReference type="NCBI Taxonomy" id="519541"/>
    <lineage>
        <taxon>Eukaryota</taxon>
        <taxon>Metazoa</taxon>
        <taxon>Porifera</taxon>
        <taxon>Demospongiae</taxon>
        <taxon>Heteroscleromorpha</taxon>
        <taxon>Tetractinellida</taxon>
        <taxon>Astrophorina</taxon>
        <taxon>Geodiidae</taxon>
        <taxon>Geodia</taxon>
    </lineage>
</organism>
<accession>A0AA35SJR8</accession>
<gene>
    <name evidence="2" type="ORF">GBAR_LOCUS17168</name>
</gene>
<evidence type="ECO:0000256" key="1">
    <source>
        <dbReference type="SAM" id="MobiDB-lite"/>
    </source>
</evidence>
<name>A0AA35SJR8_GEOBA</name>
<dbReference type="AlphaFoldDB" id="A0AA35SJR8"/>
<reference evidence="2" key="1">
    <citation type="submission" date="2023-03" db="EMBL/GenBank/DDBJ databases">
        <authorList>
            <person name="Steffen K."/>
            <person name="Cardenas P."/>
        </authorList>
    </citation>
    <scope>NUCLEOTIDE SEQUENCE</scope>
</reference>
<proteinExistence type="predicted"/>
<feature type="region of interest" description="Disordered" evidence="1">
    <location>
        <begin position="48"/>
        <end position="73"/>
    </location>
</feature>